<feature type="transmembrane region" description="Helical" evidence="1">
    <location>
        <begin position="484"/>
        <end position="510"/>
    </location>
</feature>
<dbReference type="GO" id="GO:0002098">
    <property type="term" value="P:tRNA wobble uridine modification"/>
    <property type="evidence" value="ECO:0007669"/>
    <property type="project" value="TreeGrafter"/>
</dbReference>
<dbReference type="Gene3D" id="3.40.50.300">
    <property type="entry name" value="P-loop containing nucleotide triphosphate hydrolases"/>
    <property type="match status" value="1"/>
</dbReference>
<accession>A0A1M6IGA1</accession>
<dbReference type="AlphaFoldDB" id="A0A1M6IGA1"/>
<keyword evidence="1" id="KW-0812">Transmembrane</keyword>
<evidence type="ECO:0000313" key="3">
    <source>
        <dbReference type="EMBL" id="SHJ33471.1"/>
    </source>
</evidence>
<dbReference type="InterPro" id="IPR045063">
    <property type="entry name" value="Dynamin_N"/>
</dbReference>
<dbReference type="SUPFAM" id="SSF52540">
    <property type="entry name" value="P-loop containing nucleoside triphosphate hydrolases"/>
    <property type="match status" value="1"/>
</dbReference>
<dbReference type="PANTHER" id="PTHR42714:SF2">
    <property type="entry name" value="TRNA MODIFICATION GTPASE GTPBP3, MITOCHONDRIAL"/>
    <property type="match status" value="1"/>
</dbReference>
<dbReference type="Proteomes" id="UP000184052">
    <property type="component" value="Unassembled WGS sequence"/>
</dbReference>
<dbReference type="Pfam" id="PF00350">
    <property type="entry name" value="Dynamin_N"/>
    <property type="match status" value="1"/>
</dbReference>
<dbReference type="GO" id="GO:0005737">
    <property type="term" value="C:cytoplasm"/>
    <property type="evidence" value="ECO:0007669"/>
    <property type="project" value="TreeGrafter"/>
</dbReference>
<feature type="transmembrane region" description="Helical" evidence="1">
    <location>
        <begin position="1028"/>
        <end position="1047"/>
    </location>
</feature>
<dbReference type="STRING" id="1121476.SAMN02745751_02311"/>
<name>A0A1M6IGA1_9FIRM</name>
<dbReference type="InterPro" id="IPR027417">
    <property type="entry name" value="P-loop_NTPase"/>
</dbReference>
<evidence type="ECO:0000313" key="4">
    <source>
        <dbReference type="Proteomes" id="UP000184052"/>
    </source>
</evidence>
<keyword evidence="1" id="KW-0472">Membrane</keyword>
<proteinExistence type="predicted"/>
<dbReference type="RefSeq" id="WP_073049736.1">
    <property type="nucleotide sequence ID" value="NZ_FQZL01000017.1"/>
</dbReference>
<keyword evidence="4" id="KW-1185">Reference proteome</keyword>
<dbReference type="PANTHER" id="PTHR42714">
    <property type="entry name" value="TRNA MODIFICATION GTPASE GTPBP3"/>
    <property type="match status" value="1"/>
</dbReference>
<dbReference type="OrthoDB" id="9816479at2"/>
<keyword evidence="1" id="KW-1133">Transmembrane helix</keyword>
<reference evidence="3 4" key="1">
    <citation type="submission" date="2016-11" db="EMBL/GenBank/DDBJ databases">
        <authorList>
            <person name="Jaros S."/>
            <person name="Januszkiewicz K."/>
            <person name="Wedrychowicz H."/>
        </authorList>
    </citation>
    <scope>NUCLEOTIDE SEQUENCE [LARGE SCALE GENOMIC DNA]</scope>
    <source>
        <strain evidence="3 4">DSM 17477</strain>
    </source>
</reference>
<organism evidence="3 4">
    <name type="scientific">Dethiosulfatibacter aminovorans DSM 17477</name>
    <dbReference type="NCBI Taxonomy" id="1121476"/>
    <lineage>
        <taxon>Bacteria</taxon>
        <taxon>Bacillati</taxon>
        <taxon>Bacillota</taxon>
        <taxon>Tissierellia</taxon>
        <taxon>Dethiosulfatibacter</taxon>
    </lineage>
</organism>
<dbReference type="GO" id="GO:0030488">
    <property type="term" value="P:tRNA methylation"/>
    <property type="evidence" value="ECO:0007669"/>
    <property type="project" value="TreeGrafter"/>
</dbReference>
<gene>
    <name evidence="3" type="ORF">SAMN02745751_02311</name>
</gene>
<feature type="transmembrane region" description="Helical" evidence="1">
    <location>
        <begin position="986"/>
        <end position="1008"/>
    </location>
</feature>
<sequence length="1077" mass="125334">MVIDEVEYFSSGYEDISSERVVESIPELKEKYRELSCYCKAHDLNGIHDKLQSKLQDLSEPLYIMIVGIGNHGKSTLINALVNKKVAEVAIRPKTWKIDIYQSTDEEEYAELTWIKDDEIKVEKTTIEKATEISQELEKVQKTHSKLIEEWRSDLRQVKWFINSSWPGENSVLIDTPGFNQLRADTSIKLSTLYNAKGIQVEREDGFSYYYYRADVVLWCIRAGKLQDRETLEKLEEVYSQNKLIIGIITAIDLIPEDRREDIKKEAQKLYGKYMCNFVLSAAGSKDAILKESTIKDIKDVVERVTVGNEDSVKIKDATQFYHQQLNSFKMNLSNIADVYVKNTLKYYDVLNYVKDKPQEFLESAQSKLRVALKTEYSNLTCSFDAVWESSEGDPERFSNRIQSSIKNSRIQQKIKAYLETFDSENKALTQYVRKNTNWTILKLSSKNSKEMNLVDSTIDFNEQELDIGEFSIQMNVDDDRKTAVLVSGLAGAFLLGPIGLALGGLGFLYSGYAKKRKCINSAQEHIRNFIDNIDNKLNESLTGYDQNVSKNLNKYLSSSFKEYNGGTPSEVIERVESIEIDFNALNLYAKENLEHIVLGIGYPLEVNGFHIGKTKYIRQLMHLPEMKKIKDRKKRFIDTLIKELINNTKGIYLEYSRKAEKTSFSLNQSLYEQLGIVKYHEMNIGDYPIIRNNDLNRFNDIFKDEYFKTGYEEACLELKSFFDLNFGEIEKKWNQRVKKAINKEIDDRLSFISYEYSVWQKKARIIVDNYEVENYKLLEFSEFLRSLGIKELVDFRLNRLPEENVKKHTYNWKWADGNDCSEYINLQYRKISSQLKLKLNDTQFSTEWDNRTKKHYTMDLVRVLIETKREMDIKDAKKLFKIHSWNTVSELIEKKKSGNESSSYYVLGTTFRDHFDIGDYLNSLFPENIELQDRMDRSILDLPLINYEKKLDMTDEVFSEIIDGIDLKGYIYSLKSYDFNKTIDYIALFTSIGGVLAIVLSIIASFMDGQNTDYISLVDLFKGINGLPIFVILIVLGLSGYLYRIIDKRNVFKNWFEKIDNAISRYLNELEENTND</sequence>
<dbReference type="EMBL" id="FQZL01000017">
    <property type="protein sequence ID" value="SHJ33471.1"/>
    <property type="molecule type" value="Genomic_DNA"/>
</dbReference>
<protein>
    <submittedName>
        <fullName evidence="3">Dynamin family protein</fullName>
    </submittedName>
</protein>
<evidence type="ECO:0000259" key="2">
    <source>
        <dbReference type="Pfam" id="PF00350"/>
    </source>
</evidence>
<evidence type="ECO:0000256" key="1">
    <source>
        <dbReference type="SAM" id="Phobius"/>
    </source>
</evidence>
<feature type="domain" description="Dynamin N-terminal" evidence="2">
    <location>
        <begin position="64"/>
        <end position="251"/>
    </location>
</feature>